<comment type="similarity">
    <text evidence="1">Belongs to the GST superfamily.</text>
</comment>
<evidence type="ECO:0000259" key="2">
    <source>
        <dbReference type="PROSITE" id="PS50404"/>
    </source>
</evidence>
<dbReference type="Proteomes" id="UP001548189">
    <property type="component" value="Unassembled WGS sequence"/>
</dbReference>
<dbReference type="InterPro" id="IPR040079">
    <property type="entry name" value="Glutathione_S-Trfase"/>
</dbReference>
<feature type="domain" description="GST N-terminal" evidence="2">
    <location>
        <begin position="1"/>
        <end position="80"/>
    </location>
</feature>
<sequence>MYQLYYYPNNASLAPHLILQELDVDFELILVDRQSSANLSAEYLKLNPTGRIPTLVDGELVLFESAAIALYLCEEYAKKFPDSPSLLLPEYDKMLRGKALQWLFYLNSTVQSELIMYFYAARHTQDPQGADAIKDAQERRVTNMLSLLNDELTGKSYLLGEKFSVCDCFLFMLCLWCDVFTKTPADFPELKPYLIRLSQRQAFKRVCQTENIDLTWLN</sequence>
<dbReference type="CDD" id="cd03057">
    <property type="entry name" value="GST_N_Beta"/>
    <property type="match status" value="1"/>
</dbReference>
<dbReference type="CDD" id="cd03188">
    <property type="entry name" value="GST_C_Beta"/>
    <property type="match status" value="1"/>
</dbReference>
<dbReference type="PANTHER" id="PTHR44051:SF8">
    <property type="entry name" value="GLUTATHIONE S-TRANSFERASE GSTA"/>
    <property type="match status" value="1"/>
</dbReference>
<evidence type="ECO:0000256" key="1">
    <source>
        <dbReference type="RuleBase" id="RU003494"/>
    </source>
</evidence>
<dbReference type="InterPro" id="IPR010987">
    <property type="entry name" value="Glutathione-S-Trfase_C-like"/>
</dbReference>
<dbReference type="Gene3D" id="1.20.1050.10">
    <property type="match status" value="1"/>
</dbReference>
<dbReference type="SFLD" id="SFLDS00019">
    <property type="entry name" value="Glutathione_Transferase_(cytos"/>
    <property type="match status" value="1"/>
</dbReference>
<name>A0ABV2BRL8_9GAMM</name>
<organism evidence="4 5">
    <name type="scientific">Aliikangiella maris</name>
    <dbReference type="NCBI Taxonomy" id="3162458"/>
    <lineage>
        <taxon>Bacteria</taxon>
        <taxon>Pseudomonadati</taxon>
        <taxon>Pseudomonadota</taxon>
        <taxon>Gammaproteobacteria</taxon>
        <taxon>Oceanospirillales</taxon>
        <taxon>Pleioneaceae</taxon>
        <taxon>Aliikangiella</taxon>
    </lineage>
</organism>
<dbReference type="PROSITE" id="PS50405">
    <property type="entry name" value="GST_CTER"/>
    <property type="match status" value="1"/>
</dbReference>
<dbReference type="InterPro" id="IPR004046">
    <property type="entry name" value="GST_C"/>
</dbReference>
<dbReference type="SFLD" id="SFLDG00358">
    <property type="entry name" value="Main_(cytGST)"/>
    <property type="match status" value="1"/>
</dbReference>
<gene>
    <name evidence="4" type="ORF">ABVT43_05550</name>
</gene>
<dbReference type="InterPro" id="IPR004045">
    <property type="entry name" value="Glutathione_S-Trfase_N"/>
</dbReference>
<proteinExistence type="inferred from homology"/>
<dbReference type="Pfam" id="PF02798">
    <property type="entry name" value="GST_N"/>
    <property type="match status" value="1"/>
</dbReference>
<protein>
    <submittedName>
        <fullName evidence="4">Glutathione S-transferase family protein</fullName>
    </submittedName>
</protein>
<keyword evidence="5" id="KW-1185">Reference proteome</keyword>
<feature type="domain" description="GST C-terminal" evidence="3">
    <location>
        <begin position="92"/>
        <end position="218"/>
    </location>
</feature>
<dbReference type="PROSITE" id="PS50404">
    <property type="entry name" value="GST_NTER"/>
    <property type="match status" value="1"/>
</dbReference>
<dbReference type="PANTHER" id="PTHR44051">
    <property type="entry name" value="GLUTATHIONE S-TRANSFERASE-RELATED"/>
    <property type="match status" value="1"/>
</dbReference>
<evidence type="ECO:0000313" key="5">
    <source>
        <dbReference type="Proteomes" id="UP001548189"/>
    </source>
</evidence>
<evidence type="ECO:0000259" key="3">
    <source>
        <dbReference type="PROSITE" id="PS50405"/>
    </source>
</evidence>
<dbReference type="EMBL" id="JBEVCJ010000004">
    <property type="protein sequence ID" value="MET1254586.1"/>
    <property type="molecule type" value="Genomic_DNA"/>
</dbReference>
<dbReference type="InterPro" id="IPR036282">
    <property type="entry name" value="Glutathione-S-Trfase_C_sf"/>
</dbReference>
<evidence type="ECO:0000313" key="4">
    <source>
        <dbReference type="EMBL" id="MET1254586.1"/>
    </source>
</evidence>
<dbReference type="SFLD" id="SFLDG01150">
    <property type="entry name" value="Main.1:_Beta-like"/>
    <property type="match status" value="1"/>
</dbReference>
<dbReference type="Gene3D" id="3.40.30.10">
    <property type="entry name" value="Glutaredoxin"/>
    <property type="match status" value="1"/>
</dbReference>
<reference evidence="4 5" key="1">
    <citation type="submission" date="2024-06" db="EMBL/GenBank/DDBJ databases">
        <authorList>
            <person name="Li F."/>
        </authorList>
    </citation>
    <scope>NUCLEOTIDE SEQUENCE [LARGE SCALE GENOMIC DNA]</scope>
    <source>
        <strain evidence="4 5">GXAS 311</strain>
    </source>
</reference>
<dbReference type="Pfam" id="PF00043">
    <property type="entry name" value="GST_C"/>
    <property type="match status" value="1"/>
</dbReference>
<accession>A0ABV2BRL8</accession>
<dbReference type="SUPFAM" id="SSF47616">
    <property type="entry name" value="GST C-terminal domain-like"/>
    <property type="match status" value="1"/>
</dbReference>
<dbReference type="RefSeq" id="WP_353874148.1">
    <property type="nucleotide sequence ID" value="NZ_JBEVCJ010000004.1"/>
</dbReference>
<dbReference type="InterPro" id="IPR036249">
    <property type="entry name" value="Thioredoxin-like_sf"/>
</dbReference>
<comment type="caution">
    <text evidence="4">The sequence shown here is derived from an EMBL/GenBank/DDBJ whole genome shotgun (WGS) entry which is preliminary data.</text>
</comment>
<dbReference type="SUPFAM" id="SSF52833">
    <property type="entry name" value="Thioredoxin-like"/>
    <property type="match status" value="1"/>
</dbReference>